<accession>A0A917C1W1</accession>
<evidence type="ECO:0000313" key="4">
    <source>
        <dbReference type="EMBL" id="GGF68322.1"/>
    </source>
</evidence>
<protein>
    <recommendedName>
        <fullName evidence="6">MmgE/PrpD family protein</fullName>
    </recommendedName>
</protein>
<evidence type="ECO:0000259" key="3">
    <source>
        <dbReference type="Pfam" id="PF19305"/>
    </source>
</evidence>
<reference evidence="4" key="2">
    <citation type="submission" date="2020-09" db="EMBL/GenBank/DDBJ databases">
        <authorList>
            <person name="Sun Q."/>
            <person name="Sedlacek I."/>
        </authorList>
    </citation>
    <scope>NUCLEOTIDE SEQUENCE</scope>
    <source>
        <strain evidence="4">CCM 7897</strain>
    </source>
</reference>
<dbReference type="Gene3D" id="3.30.1330.120">
    <property type="entry name" value="2-methylcitrate dehydratase PrpD"/>
    <property type="match status" value="1"/>
</dbReference>
<name>A0A917C1W1_9HYPH</name>
<feature type="domain" description="MmgE/PrpD N-terminal" evidence="2">
    <location>
        <begin position="15"/>
        <end position="260"/>
    </location>
</feature>
<dbReference type="PANTHER" id="PTHR16943:SF8">
    <property type="entry name" value="2-METHYLCITRATE DEHYDRATASE"/>
    <property type="match status" value="1"/>
</dbReference>
<dbReference type="Gene3D" id="1.10.4100.10">
    <property type="entry name" value="2-methylcitrate dehydratase PrpD"/>
    <property type="match status" value="1"/>
</dbReference>
<dbReference type="AlphaFoldDB" id="A0A917C1W1"/>
<comment type="similarity">
    <text evidence="1">Belongs to the PrpD family.</text>
</comment>
<dbReference type="Pfam" id="PF03972">
    <property type="entry name" value="MmgE_PrpD_N"/>
    <property type="match status" value="1"/>
</dbReference>
<proteinExistence type="inferred from homology"/>
<gene>
    <name evidence="4" type="ORF">GCM10007301_30010</name>
</gene>
<dbReference type="SUPFAM" id="SSF103378">
    <property type="entry name" value="2-methylcitrate dehydratase PrpD"/>
    <property type="match status" value="1"/>
</dbReference>
<dbReference type="InterPro" id="IPR045337">
    <property type="entry name" value="MmgE_PrpD_C"/>
</dbReference>
<evidence type="ECO:0008006" key="6">
    <source>
        <dbReference type="Google" id="ProtNLM"/>
    </source>
</evidence>
<dbReference type="Proteomes" id="UP000606044">
    <property type="component" value="Unassembled WGS sequence"/>
</dbReference>
<dbReference type="InterPro" id="IPR042188">
    <property type="entry name" value="MmgE/PrpD_sf_2"/>
</dbReference>
<dbReference type="InterPro" id="IPR036148">
    <property type="entry name" value="MmgE/PrpD_sf"/>
</dbReference>
<keyword evidence="5" id="KW-1185">Reference proteome</keyword>
<dbReference type="Pfam" id="PF19305">
    <property type="entry name" value="MmgE_PrpD_C"/>
    <property type="match status" value="1"/>
</dbReference>
<evidence type="ECO:0000313" key="5">
    <source>
        <dbReference type="Proteomes" id="UP000606044"/>
    </source>
</evidence>
<sequence>MTSLADSTPSPFIAERLGTWVSALHFADVPEHARSAARHAMIDVMGVAFAGSQFPFARITRAQGLAESRAGASTIIAGAGAALTAPAAARLNATSAHVLDFDANFNVGMVFAPAVLFPALLAVGEEVGATGADLLTAFVAGTQTVCTLAECLSEQPYRKDRDSLFYKGWFNSAVLGPIGAAAAVSRLLGLDAGRTAHAIAIATVQAGGLRIAVGSDMKPYLCARASEIGLRAALLARDGGEAPLNAFEGHRGFIQVINGGAWTAEAFEHLGAFQEPGTSYKLYPACSSVQAAAEALEFLLDHHKIDAGEVATVRCDVTRHIASNLAFPRPANVTQAQFSMPFALGCLLARGRFTADLLTQDNLEDPTVQAAMGRVEMHPAELFEDEEAARNGTEATRVTVTTHGGRTASHLQAAATGKPINPMPEALLERKFLRNVAPFLSPDAAETLLQRLRTIEDLDDVRHLFAASPVVRDVA</sequence>
<dbReference type="EMBL" id="BMCT01000004">
    <property type="protein sequence ID" value="GGF68322.1"/>
    <property type="molecule type" value="Genomic_DNA"/>
</dbReference>
<dbReference type="InterPro" id="IPR005656">
    <property type="entry name" value="MmgE_PrpD"/>
</dbReference>
<comment type="caution">
    <text evidence="4">The sequence shown here is derived from an EMBL/GenBank/DDBJ whole genome shotgun (WGS) entry which is preliminary data.</text>
</comment>
<dbReference type="InterPro" id="IPR042183">
    <property type="entry name" value="MmgE/PrpD_sf_1"/>
</dbReference>
<evidence type="ECO:0000256" key="1">
    <source>
        <dbReference type="ARBA" id="ARBA00006174"/>
    </source>
</evidence>
<organism evidence="4 5">
    <name type="scientific">Azorhizobium oxalatiphilum</name>
    <dbReference type="NCBI Taxonomy" id="980631"/>
    <lineage>
        <taxon>Bacteria</taxon>
        <taxon>Pseudomonadati</taxon>
        <taxon>Pseudomonadota</taxon>
        <taxon>Alphaproteobacteria</taxon>
        <taxon>Hyphomicrobiales</taxon>
        <taxon>Xanthobacteraceae</taxon>
        <taxon>Azorhizobium</taxon>
    </lineage>
</organism>
<dbReference type="PANTHER" id="PTHR16943">
    <property type="entry name" value="2-METHYLCITRATE DEHYDRATASE-RELATED"/>
    <property type="match status" value="1"/>
</dbReference>
<dbReference type="InterPro" id="IPR045336">
    <property type="entry name" value="MmgE_PrpD_N"/>
</dbReference>
<dbReference type="GO" id="GO:0016829">
    <property type="term" value="F:lyase activity"/>
    <property type="evidence" value="ECO:0007669"/>
    <property type="project" value="InterPro"/>
</dbReference>
<dbReference type="RefSeq" id="WP_188579980.1">
    <property type="nucleotide sequence ID" value="NZ_BMCT01000004.1"/>
</dbReference>
<reference evidence="4" key="1">
    <citation type="journal article" date="2014" name="Int. J. Syst. Evol. Microbiol.">
        <title>Complete genome sequence of Corynebacterium casei LMG S-19264T (=DSM 44701T), isolated from a smear-ripened cheese.</title>
        <authorList>
            <consortium name="US DOE Joint Genome Institute (JGI-PGF)"/>
            <person name="Walter F."/>
            <person name="Albersmeier A."/>
            <person name="Kalinowski J."/>
            <person name="Ruckert C."/>
        </authorList>
    </citation>
    <scope>NUCLEOTIDE SEQUENCE</scope>
    <source>
        <strain evidence="4">CCM 7897</strain>
    </source>
</reference>
<feature type="domain" description="MmgE/PrpD C-terminal" evidence="3">
    <location>
        <begin position="283"/>
        <end position="448"/>
    </location>
</feature>
<evidence type="ECO:0000259" key="2">
    <source>
        <dbReference type="Pfam" id="PF03972"/>
    </source>
</evidence>